<dbReference type="Proteomes" id="UP001212996">
    <property type="component" value="Unassembled WGS sequence"/>
</dbReference>
<organism evidence="1 2">
    <name type="scientific">Photorhabdus bodei</name>
    <dbReference type="NCBI Taxonomy" id="2029681"/>
    <lineage>
        <taxon>Bacteria</taxon>
        <taxon>Pseudomonadati</taxon>
        <taxon>Pseudomonadota</taxon>
        <taxon>Gammaproteobacteria</taxon>
        <taxon>Enterobacterales</taxon>
        <taxon>Morganellaceae</taxon>
        <taxon>Photorhabdus</taxon>
    </lineage>
</organism>
<protein>
    <submittedName>
        <fullName evidence="1">Uncharacterized protein</fullName>
    </submittedName>
</protein>
<dbReference type="AlphaFoldDB" id="A0AAW6BMV9"/>
<comment type="caution">
    <text evidence="1">The sequence shown here is derived from an EMBL/GenBank/DDBJ whole genome shotgun (WGS) entry which is preliminary data.</text>
</comment>
<accession>A0AAW6BMV9</accession>
<reference evidence="1" key="1">
    <citation type="submission" date="2023-01" db="EMBL/GenBank/DDBJ databases">
        <title>Genome sequencing of Photorhabdus bodei 09-20.</title>
        <authorList>
            <person name="Kalindamar S."/>
            <person name="Kumru S."/>
        </authorList>
    </citation>
    <scope>NUCLEOTIDE SEQUENCE</scope>
    <source>
        <strain evidence="1">09-20</strain>
    </source>
</reference>
<sequence>MSRKSVIVTLAVQNEIPSVHFCHHPVLSGSNSDLWIPIGSYSANPMDLFRAVGYSELFRAIEDIMIANYYCHNIVSVQQRLQLTSSCMDFEVIYNEN</sequence>
<dbReference type="EMBL" id="JAQMFO010000080">
    <property type="protein sequence ID" value="MDB6375089.1"/>
    <property type="molecule type" value="Genomic_DNA"/>
</dbReference>
<dbReference type="RefSeq" id="WP_271868086.1">
    <property type="nucleotide sequence ID" value="NZ_JAQMFO010000080.1"/>
</dbReference>
<proteinExistence type="predicted"/>
<evidence type="ECO:0000313" key="1">
    <source>
        <dbReference type="EMBL" id="MDB6375089.1"/>
    </source>
</evidence>
<evidence type="ECO:0000313" key="2">
    <source>
        <dbReference type="Proteomes" id="UP001212996"/>
    </source>
</evidence>
<name>A0AAW6BMV9_9GAMM</name>
<gene>
    <name evidence="1" type="ORF">PH362_25215</name>
</gene>